<feature type="compositionally biased region" description="Polar residues" evidence="1">
    <location>
        <begin position="45"/>
        <end position="67"/>
    </location>
</feature>
<comment type="caution">
    <text evidence="2">The sequence shown here is derived from an EMBL/GenBank/DDBJ whole genome shotgun (WGS) entry which is preliminary data.</text>
</comment>
<reference evidence="2" key="2">
    <citation type="journal article" date="2014" name="PLoS Genet.">
        <title>Signature gene expression reveals novel clues to the molecular mechanisms of dimorphic transition in Penicillium marneffei.</title>
        <authorList>
            <person name="Yang E."/>
            <person name="Wang G."/>
            <person name="Cai J."/>
            <person name="Woo P.C."/>
            <person name="Lau S.K."/>
            <person name="Yuen K.-Y."/>
            <person name="Chow W.-N."/>
            <person name="Lin X."/>
        </authorList>
    </citation>
    <scope>NUCLEOTIDE SEQUENCE</scope>
    <source>
        <strain evidence="2">PM1</strain>
    </source>
</reference>
<protein>
    <submittedName>
        <fullName evidence="2">tRNA dimethylallyltransferase</fullName>
    </submittedName>
</protein>
<dbReference type="GO" id="GO:0016740">
    <property type="term" value="F:transferase activity"/>
    <property type="evidence" value="ECO:0007669"/>
    <property type="project" value="UniProtKB-KW"/>
</dbReference>
<dbReference type="EMBL" id="JPOX01000074">
    <property type="protein sequence ID" value="KFX41036.1"/>
    <property type="molecule type" value="Genomic_DNA"/>
</dbReference>
<feature type="region of interest" description="Disordered" evidence="1">
    <location>
        <begin position="1"/>
        <end position="69"/>
    </location>
</feature>
<gene>
    <name evidence="2" type="ORF">GQ26_0740030</name>
</gene>
<evidence type="ECO:0000313" key="2">
    <source>
        <dbReference type="EMBL" id="KFX41036.1"/>
    </source>
</evidence>
<sequence length="546" mass="59058">MAQGAVRIHTDGATGRNSRSSAAAHQQQPGRPAQRDLPPSIRPTGKTTSVRSAASPLSQSAGSSTPGVSRAELGMDCEIVVKIRDDSERSAVKKLQPADLVKRAERARAHAAKSTPSLPLAGHAFIAARQLPSGDISLRANHAAGAEVLRQHGKNWVHVFGKSAYVRVPTWGIVIDGMPVQLVDINKEFKQQLVAENHYNWGQGQFDVEIAYVGWLATPRSYLGSLVVEFTNPVVANNAIREGTVWHSHSLTNRSYCKEGRCKMCKKCQKYRHVQAQCPNRKYICGLCAEEHPTWECPHKQSRDYTPKCANCKGPHKAASDSCLIRKDEIARTRQAILMSGSEHRVPHSSTSPGSSSSSSFRTSSSTSSSTSPSSASAQILALIPEAPLRTATRAKEPTKAIPMKPIDTIKKRPRGRPPKSKSSNDEQEPEPHYYIGTALTASKPNLPTTIDPVLLDNSRYISSTAPAPVLCALPKATRSRGPCDSRTVSYHQGAVAETLGRAGRTEEGIPVDRASNPDSAILGLLLERCLVGKGPHTREGINILC</sequence>
<feature type="compositionally biased region" description="Low complexity" evidence="1">
    <location>
        <begin position="349"/>
        <end position="377"/>
    </location>
</feature>
<proteinExistence type="predicted"/>
<evidence type="ECO:0000256" key="1">
    <source>
        <dbReference type="SAM" id="MobiDB-lite"/>
    </source>
</evidence>
<feature type="region of interest" description="Disordered" evidence="1">
    <location>
        <begin position="339"/>
        <end position="431"/>
    </location>
</feature>
<organism evidence="2">
    <name type="scientific">Talaromyces marneffei PM1</name>
    <dbReference type="NCBI Taxonomy" id="1077442"/>
    <lineage>
        <taxon>Eukaryota</taxon>
        <taxon>Fungi</taxon>
        <taxon>Dikarya</taxon>
        <taxon>Ascomycota</taxon>
        <taxon>Pezizomycotina</taxon>
        <taxon>Eurotiomycetes</taxon>
        <taxon>Eurotiomycetidae</taxon>
        <taxon>Eurotiales</taxon>
        <taxon>Trichocomaceae</taxon>
        <taxon>Talaromyces</taxon>
        <taxon>Talaromyces sect. Talaromyces</taxon>
    </lineage>
</organism>
<dbReference type="AlphaFoldDB" id="A0A093V2T5"/>
<feature type="compositionally biased region" description="Polar residues" evidence="1">
    <location>
        <begin position="15"/>
        <end position="29"/>
    </location>
</feature>
<reference key="1">
    <citation type="journal article" date="2014" name="PLoS Genet.">
        <title>Signature Gene Expression Reveals Novel Clues to the Molecular Mechanisms of Dimorphic Transition in Penicillium marneffei.</title>
        <authorList>
            <person name="Yang E."/>
            <person name="Wang G."/>
            <person name="Cai J."/>
            <person name="Woo P.C."/>
            <person name="Lau S.K."/>
            <person name="Yuen K.-Y."/>
            <person name="Chow W.-N."/>
            <person name="Lin X."/>
        </authorList>
    </citation>
    <scope>NUCLEOTIDE SEQUENCE [LARGE SCALE GENOMIC DNA]</scope>
    <source>
        <strain>PM1</strain>
    </source>
</reference>
<dbReference type="HOGENOM" id="CLU_498919_0_0_1"/>
<name>A0A093V2T5_TALMA</name>
<keyword evidence="2" id="KW-0808">Transferase</keyword>
<accession>A0A093V2T5</accession>